<dbReference type="GO" id="GO:0046872">
    <property type="term" value="F:metal ion binding"/>
    <property type="evidence" value="ECO:0007669"/>
    <property type="project" value="UniProtKB-KW"/>
</dbReference>
<keyword evidence="4 7" id="KW-0456">Lyase</keyword>
<dbReference type="InterPro" id="IPR019996">
    <property type="entry name" value="Salicylate_synthase"/>
</dbReference>
<dbReference type="GO" id="GO:0000162">
    <property type="term" value="P:L-tryptophan biosynthetic process"/>
    <property type="evidence" value="ECO:0007669"/>
    <property type="project" value="TreeGrafter"/>
</dbReference>
<evidence type="ECO:0000256" key="5">
    <source>
        <dbReference type="SAM" id="MobiDB-lite"/>
    </source>
</evidence>
<reference evidence="7 8" key="1">
    <citation type="submission" date="2013-02" db="EMBL/GenBank/DDBJ databases">
        <title>Draft Genome Sequence of Streptomyces afghaniensis, Which Produces Compounds of the Julimycin B-Complex.</title>
        <authorList>
            <person name="Gruening B.A."/>
            <person name="Praeg A."/>
            <person name="Erxleben A."/>
            <person name="Guenther S."/>
            <person name="Fiedler H.-P."/>
            <person name="Goodfellow M."/>
            <person name="Mueller M."/>
        </authorList>
    </citation>
    <scope>NUCLEOTIDE SEQUENCE [LARGE SCALE GENOMIC DNA]</scope>
    <source>
        <strain evidence="7 8">772</strain>
    </source>
</reference>
<dbReference type="EMBL" id="AOPY01001299">
    <property type="protein sequence ID" value="EPJ41793.1"/>
    <property type="molecule type" value="Genomic_DNA"/>
</dbReference>
<dbReference type="Gene3D" id="3.60.120.10">
    <property type="entry name" value="Anthranilate synthase"/>
    <property type="match status" value="1"/>
</dbReference>
<dbReference type="PATRIC" id="fig|1283301.3.peg.1144"/>
<protein>
    <submittedName>
        <fullName evidence="7">Putative Isochorismate synthase-pyruvate lyase MbtI</fullName>
    </submittedName>
</protein>
<feature type="domain" description="Chorismate-utilising enzyme C-terminal" evidence="6">
    <location>
        <begin position="213"/>
        <end position="467"/>
    </location>
</feature>
<keyword evidence="7" id="KW-0670">Pyruvate</keyword>
<feature type="region of interest" description="Disordered" evidence="5">
    <location>
        <begin position="1"/>
        <end position="50"/>
    </location>
</feature>
<accession>S4MQI6</accession>
<evidence type="ECO:0000313" key="8">
    <source>
        <dbReference type="Proteomes" id="UP000015001"/>
    </source>
</evidence>
<organism evidence="7 8">
    <name type="scientific">Streptomyces afghaniensis 772</name>
    <dbReference type="NCBI Taxonomy" id="1283301"/>
    <lineage>
        <taxon>Bacteria</taxon>
        <taxon>Bacillati</taxon>
        <taxon>Actinomycetota</taxon>
        <taxon>Actinomycetes</taxon>
        <taxon>Kitasatosporales</taxon>
        <taxon>Streptomycetaceae</taxon>
        <taxon>Streptomyces</taxon>
    </lineage>
</organism>
<dbReference type="PANTHER" id="PTHR11236:SF48">
    <property type="entry name" value="ISOCHORISMATE SYNTHASE MENF"/>
    <property type="match status" value="1"/>
</dbReference>
<dbReference type="InterPro" id="IPR019999">
    <property type="entry name" value="Anth_synth_I-like"/>
</dbReference>
<gene>
    <name evidence="7" type="ORF">STAFG_1162</name>
</gene>
<dbReference type="OrthoDB" id="3518032at2"/>
<dbReference type="GO" id="GO:0008909">
    <property type="term" value="F:isochorismate synthase activity"/>
    <property type="evidence" value="ECO:0007669"/>
    <property type="project" value="InterPro"/>
</dbReference>
<dbReference type="GO" id="GO:0016833">
    <property type="term" value="F:oxo-acid-lyase activity"/>
    <property type="evidence" value="ECO:0007669"/>
    <property type="project" value="InterPro"/>
</dbReference>
<evidence type="ECO:0000256" key="2">
    <source>
        <dbReference type="ARBA" id="ARBA00022723"/>
    </source>
</evidence>
<dbReference type="AlphaFoldDB" id="S4MQI6"/>
<keyword evidence="8" id="KW-1185">Reference proteome</keyword>
<evidence type="ECO:0000313" key="7">
    <source>
        <dbReference type="EMBL" id="EPJ41793.1"/>
    </source>
</evidence>
<proteinExistence type="predicted"/>
<keyword evidence="3" id="KW-0460">Magnesium</keyword>
<feature type="compositionally biased region" description="Low complexity" evidence="5">
    <location>
        <begin position="11"/>
        <end position="29"/>
    </location>
</feature>
<dbReference type="InterPro" id="IPR015890">
    <property type="entry name" value="Chorismate_C"/>
</dbReference>
<sequence>MTGTTDTSRHSGTARTPGTPGTPGTSRASWASWADNLPAPGPGHTVDSPENPAEAAVRLARAGLGGEYVVYERTGTWIYAAGPAATLTLDAEGITARCGNRTVARPLGGAPLEQLADALAHLPHQDWRVYGWAAFELAHLLHPGTGEPGHDPLLHLMLPTTEVTLTPGEARIRTSDPEHLPLIAKALAGPTGQTGEAALADAEELLRAGPGPYQHAVARTTADIRAGILQKAVLSRPLRLPAHTAPDLTATYLAGRRANTPARSFLLDLGGWRAAGFSPETVVEVEAGTRRVSTQPLAGTRALGTRPEETARLRADLLGDPKEIHEHALSVRLAVDELTGICRQGTVVVEEFMTVRERGSVQHLASRATGRLADDQGPWGAFAALFPAITATGCPKPEALRTISRYESEPRGLYAGAVFAADADGSLDAALVLRTVFQRDGRGWLRAGAGVMGQSTPEREWEETCEKLRSVAPHLRRSPDAPPAEPR</sequence>
<dbReference type="SUPFAM" id="SSF56322">
    <property type="entry name" value="ADC synthase"/>
    <property type="match status" value="1"/>
</dbReference>
<dbReference type="PANTHER" id="PTHR11236">
    <property type="entry name" value="AMINOBENZOATE/ANTHRANILATE SYNTHASE"/>
    <property type="match status" value="1"/>
</dbReference>
<name>S4MQI6_9ACTN</name>
<evidence type="ECO:0000256" key="3">
    <source>
        <dbReference type="ARBA" id="ARBA00022842"/>
    </source>
</evidence>
<dbReference type="Proteomes" id="UP000015001">
    <property type="component" value="Unassembled WGS sequence"/>
</dbReference>
<dbReference type="HOGENOM" id="CLU_006493_2_1_11"/>
<keyword evidence="2" id="KW-0479">Metal-binding</keyword>
<dbReference type="PRINTS" id="PR00095">
    <property type="entry name" value="ANTSNTHASEI"/>
</dbReference>
<dbReference type="NCBIfam" id="TIGR03494">
    <property type="entry name" value="salicyl_syn"/>
    <property type="match status" value="1"/>
</dbReference>
<evidence type="ECO:0000259" key="6">
    <source>
        <dbReference type="Pfam" id="PF00425"/>
    </source>
</evidence>
<comment type="caution">
    <text evidence="7">The sequence shown here is derived from an EMBL/GenBank/DDBJ whole genome shotgun (WGS) entry which is preliminary data.</text>
</comment>
<dbReference type="Pfam" id="PF00425">
    <property type="entry name" value="Chorismate_bind"/>
    <property type="match status" value="1"/>
</dbReference>
<evidence type="ECO:0000256" key="4">
    <source>
        <dbReference type="ARBA" id="ARBA00023239"/>
    </source>
</evidence>
<comment type="cofactor">
    <cofactor evidence="1">
        <name>Mg(2+)</name>
        <dbReference type="ChEBI" id="CHEBI:18420"/>
    </cofactor>
</comment>
<evidence type="ECO:0000256" key="1">
    <source>
        <dbReference type="ARBA" id="ARBA00001946"/>
    </source>
</evidence>
<dbReference type="RefSeq" id="WP_020270167.1">
    <property type="nucleotide sequence ID" value="NZ_KE354039.1"/>
</dbReference>
<dbReference type="InterPro" id="IPR005801">
    <property type="entry name" value="ADC_synthase"/>
</dbReference>